<evidence type="ECO:0000256" key="6">
    <source>
        <dbReference type="PROSITE-ProRule" id="PRU00076"/>
    </source>
</evidence>
<dbReference type="Gene3D" id="2.10.25.10">
    <property type="entry name" value="Laminin"/>
    <property type="match status" value="1"/>
</dbReference>
<dbReference type="CDD" id="cd00054">
    <property type="entry name" value="EGF_CA"/>
    <property type="match status" value="1"/>
</dbReference>
<feature type="disulfide bond" evidence="6">
    <location>
        <begin position="30"/>
        <end position="39"/>
    </location>
</feature>
<keyword evidence="9" id="KW-1185">Reference proteome</keyword>
<evidence type="ECO:0000256" key="1">
    <source>
        <dbReference type="ARBA" id="ARBA00022536"/>
    </source>
</evidence>
<keyword evidence="1 6" id="KW-0245">EGF-like domain</keyword>
<dbReference type="AlphaFoldDB" id="A0A914P8R3"/>
<evidence type="ECO:0000256" key="2">
    <source>
        <dbReference type="ARBA" id="ARBA00022729"/>
    </source>
</evidence>
<keyword evidence="3" id="KW-0677">Repeat</keyword>
<comment type="caution">
    <text evidence="6">Lacks conserved residue(s) required for the propagation of feature annotation.</text>
</comment>
<evidence type="ECO:0000313" key="9">
    <source>
        <dbReference type="Proteomes" id="UP000887578"/>
    </source>
</evidence>
<keyword evidence="4 6" id="KW-1015">Disulfide bond</keyword>
<evidence type="ECO:0000256" key="4">
    <source>
        <dbReference type="ARBA" id="ARBA00023157"/>
    </source>
</evidence>
<name>A0A914P8R3_9BILA</name>
<protein>
    <submittedName>
        <fullName evidence="10">EGF-like domain-containing protein</fullName>
    </submittedName>
</protein>
<keyword evidence="2" id="KW-0732">Signal</keyword>
<proteinExistence type="predicted"/>
<evidence type="ECO:0000313" key="10">
    <source>
        <dbReference type="WBParaSite" id="PDA_v2.g11608.t1"/>
    </source>
</evidence>
<dbReference type="PROSITE" id="PS50026">
    <property type="entry name" value="EGF_3"/>
    <property type="match status" value="1"/>
</dbReference>
<sequence>MVQRPCDENPCKNNGTCRTTRSLPAFFCECPTEWGGQHCELEVPQTAPLKYGKNVNMVSSGQPDWIEELKRRQYKPKTELPSIKTAKDMHKHVKLNDEPIDGSGNISSAENMKNGNSTSAETENVEHSEHSGVFTVHEKSAISAAGIPTTKYYFCFSMPLFLAFLALF</sequence>
<dbReference type="FunFam" id="2.10.25.10:FF:000173">
    <property type="entry name" value="Neurogenic locus notch protein 2"/>
    <property type="match status" value="1"/>
</dbReference>
<feature type="domain" description="EGF-like" evidence="8">
    <location>
        <begin position="2"/>
        <end position="40"/>
    </location>
</feature>
<dbReference type="SMART" id="SM00181">
    <property type="entry name" value="EGF"/>
    <property type="match status" value="1"/>
</dbReference>
<feature type="compositionally biased region" description="Polar residues" evidence="7">
    <location>
        <begin position="104"/>
        <end position="122"/>
    </location>
</feature>
<evidence type="ECO:0000259" key="8">
    <source>
        <dbReference type="PROSITE" id="PS50026"/>
    </source>
</evidence>
<evidence type="ECO:0000256" key="3">
    <source>
        <dbReference type="ARBA" id="ARBA00022737"/>
    </source>
</evidence>
<dbReference type="Proteomes" id="UP000887578">
    <property type="component" value="Unplaced"/>
</dbReference>
<dbReference type="WBParaSite" id="PDA_v2.g11608.t1">
    <property type="protein sequence ID" value="PDA_v2.g11608.t1"/>
    <property type="gene ID" value="PDA_v2.g11608"/>
</dbReference>
<feature type="disulfide bond" evidence="6">
    <location>
        <begin position="11"/>
        <end position="28"/>
    </location>
</feature>
<dbReference type="PROSITE" id="PS00022">
    <property type="entry name" value="EGF_1"/>
    <property type="match status" value="1"/>
</dbReference>
<dbReference type="SUPFAM" id="SSF57196">
    <property type="entry name" value="EGF/Laminin"/>
    <property type="match status" value="1"/>
</dbReference>
<dbReference type="InterPro" id="IPR000742">
    <property type="entry name" value="EGF"/>
</dbReference>
<keyword evidence="5" id="KW-0325">Glycoprotein</keyword>
<accession>A0A914P8R3</accession>
<dbReference type="Pfam" id="PF00008">
    <property type="entry name" value="EGF"/>
    <property type="match status" value="1"/>
</dbReference>
<reference evidence="10" key="1">
    <citation type="submission" date="2022-11" db="UniProtKB">
        <authorList>
            <consortium name="WormBaseParasite"/>
        </authorList>
    </citation>
    <scope>IDENTIFICATION</scope>
</reference>
<feature type="region of interest" description="Disordered" evidence="7">
    <location>
        <begin position="95"/>
        <end position="131"/>
    </location>
</feature>
<organism evidence="9 10">
    <name type="scientific">Panagrolaimus davidi</name>
    <dbReference type="NCBI Taxonomy" id="227884"/>
    <lineage>
        <taxon>Eukaryota</taxon>
        <taxon>Metazoa</taxon>
        <taxon>Ecdysozoa</taxon>
        <taxon>Nematoda</taxon>
        <taxon>Chromadorea</taxon>
        <taxon>Rhabditida</taxon>
        <taxon>Tylenchina</taxon>
        <taxon>Panagrolaimomorpha</taxon>
        <taxon>Panagrolaimoidea</taxon>
        <taxon>Panagrolaimidae</taxon>
        <taxon>Panagrolaimus</taxon>
    </lineage>
</organism>
<evidence type="ECO:0000256" key="7">
    <source>
        <dbReference type="SAM" id="MobiDB-lite"/>
    </source>
</evidence>
<evidence type="ECO:0000256" key="5">
    <source>
        <dbReference type="ARBA" id="ARBA00023180"/>
    </source>
</evidence>